<dbReference type="SUPFAM" id="SSF51126">
    <property type="entry name" value="Pectin lyase-like"/>
    <property type="match status" value="2"/>
</dbReference>
<dbReference type="InterPro" id="IPR007742">
    <property type="entry name" value="NosD_dom"/>
</dbReference>
<dbReference type="InterPro" id="IPR011050">
    <property type="entry name" value="Pectin_lyase_fold/virulence"/>
</dbReference>
<feature type="domain" description="Periplasmic copper-binding protein NosD beta helix" evidence="1">
    <location>
        <begin position="391"/>
        <end position="513"/>
    </location>
</feature>
<dbReference type="RefSeq" id="WP_077566856.1">
    <property type="nucleotide sequence ID" value="NZ_MRVI01000001.1"/>
</dbReference>
<dbReference type="InterPro" id="IPR024535">
    <property type="entry name" value="RHGA/B-epi-like_pectate_lyase"/>
</dbReference>
<dbReference type="SMART" id="SM00710">
    <property type="entry name" value="PbH1"/>
    <property type="match status" value="8"/>
</dbReference>
<dbReference type="Gene3D" id="2.160.20.10">
    <property type="entry name" value="Single-stranded right-handed beta-helix, Pectin lyase-like"/>
    <property type="match status" value="1"/>
</dbReference>
<dbReference type="InterPro" id="IPR006626">
    <property type="entry name" value="PbH1"/>
</dbReference>
<proteinExistence type="predicted"/>
<evidence type="ECO:0000259" key="2">
    <source>
        <dbReference type="Pfam" id="PF12708"/>
    </source>
</evidence>
<evidence type="ECO:0000259" key="1">
    <source>
        <dbReference type="Pfam" id="PF05048"/>
    </source>
</evidence>
<dbReference type="EMBL" id="MRVI01000001">
    <property type="protein sequence ID" value="OOC62051.1"/>
    <property type="molecule type" value="Genomic_DNA"/>
</dbReference>
<name>A0ABX3JWU8_9BACL</name>
<evidence type="ECO:0000313" key="4">
    <source>
        <dbReference type="Proteomes" id="UP000189059"/>
    </source>
</evidence>
<dbReference type="Pfam" id="PF12708">
    <property type="entry name" value="Pect-lyase_RHGA_epim"/>
    <property type="match status" value="1"/>
</dbReference>
<reference evidence="3 4" key="1">
    <citation type="submission" date="2016-12" db="EMBL/GenBank/DDBJ databases">
        <title>Genome sequencing and description of Paenibacillus sp. nov. from high altitude lake in the Indian Trans- Himalayas.</title>
        <authorList>
            <person name="Kiran S."/>
            <person name="Swarnkar M.K."/>
            <person name="Rana A."/>
            <person name="Tewari R."/>
            <person name="Gulati A."/>
        </authorList>
    </citation>
    <scope>NUCLEOTIDE SEQUENCE [LARGE SCALE GENOMIC DNA]</scope>
    <source>
        <strain evidence="3 4">IHBB 9951</strain>
    </source>
</reference>
<sequence length="707" mass="77623">MSDEDIFSNDVLDRISSVIKSLGKFHSEMVVSITDFGAKGDGSDDADAIQKAEDYAANIKCMLYFPPGRYKVSKPIIKKSLSHWRGINATLYSHIINTTSYSLVVSSSTSDWSIDGLSFEAIDHATFEARGLIANLNTVGLSNACIDTYCSSRFFIQNCIFRKFSQAILYRGCSQFEITSNKFYSENGKTLDSMRNRQYSKFANYAYTGAIVLAYKNGYENVKASDFIISRNYIEIPGLDIGIDGLAQAPDENPGLIQSNIIKGAHCGIQLYRGSFNIPPDSPTFRANLLIQNNRICITWEQGIYIRTCIGVQIDNNYLELTGLSGTSKTGASVGAIVTRSDAFGNFPNYFSASPDVPVTISNNYIVNPGSLSDLDGAIQIRASYCHVLNNIIIREKNVFSSRSGNGILVDNGEGIIGSVIFGNKVKNYSSGIRWIGTLKIHDSNFYSRVEQNIIEDCAWGIYVDSYRTNLMNMKNNLVQGCSVAIVIKNSPYSSCENNTIANCEEGIQLGAGNLASDYLYLKSGGIIPPPKGRAGGTLIIRNNEVSNTISPHTITNTITGDIHFFGRCIVWQGDVVDGTVTEPHYLTNMRETVNLVKTWNRGDVILNSSLINGASYKKICLTGGTYGTYKLHTTGDIIAGSNVVYNISSLIGIGKWMILSINDEVKKVLDIDYIAKTITIDSQATETKKGVNISFSIPEWIEVNLN</sequence>
<comment type="caution">
    <text evidence="3">The sequence shown here is derived from an EMBL/GenBank/DDBJ whole genome shotgun (WGS) entry which is preliminary data.</text>
</comment>
<evidence type="ECO:0000313" key="3">
    <source>
        <dbReference type="EMBL" id="OOC62051.1"/>
    </source>
</evidence>
<dbReference type="Proteomes" id="UP000189059">
    <property type="component" value="Unassembled WGS sequence"/>
</dbReference>
<organism evidence="3 4">
    <name type="scientific">Paenibacillus ihbetae</name>
    <dbReference type="NCBI Taxonomy" id="1870820"/>
    <lineage>
        <taxon>Bacteria</taxon>
        <taxon>Bacillati</taxon>
        <taxon>Bacillota</taxon>
        <taxon>Bacilli</taxon>
        <taxon>Bacillales</taxon>
        <taxon>Paenibacillaceae</taxon>
        <taxon>Paenibacillus</taxon>
    </lineage>
</organism>
<accession>A0ABX3JWU8</accession>
<keyword evidence="4" id="KW-1185">Reference proteome</keyword>
<dbReference type="InterPro" id="IPR012334">
    <property type="entry name" value="Pectin_lyas_fold"/>
</dbReference>
<evidence type="ECO:0008006" key="5">
    <source>
        <dbReference type="Google" id="ProtNLM"/>
    </source>
</evidence>
<protein>
    <recommendedName>
        <fullName evidence="5">Pectate lyase superfamily protein domain-containing protein</fullName>
    </recommendedName>
</protein>
<dbReference type="Pfam" id="PF05048">
    <property type="entry name" value="NosD"/>
    <property type="match status" value="1"/>
</dbReference>
<gene>
    <name evidence="3" type="ORF">BBD40_09400</name>
</gene>
<feature type="domain" description="Rhamnogalacturonase A/B/Epimerase-like pectate lyase" evidence="2">
    <location>
        <begin position="31"/>
        <end position="162"/>
    </location>
</feature>